<dbReference type="Proteomes" id="UP000235392">
    <property type="component" value="Unassembled WGS sequence"/>
</dbReference>
<sequence>MPRSATTSASPKRVTRRLSARLNPTAAASSDPEPEDPPVPNEKPSEDSEQAAADAPLAHDGPENEDGAPNQGPSIDHHGDEEKEPESDSDDAPEAVSIVAGKRQVKQKAQEIDQFAQATARARRLANRVRDSKLKQNSRARKTKIVTTETRVDGEESSASDPQDADDNDDASPSKPAPAPPANTKKYLDPSLFASASNILQESKKATLAREADQLKRLTTARRKKQKKAQNQDWKDLGNNTTVVHLSQTDHLNPSPRPVAATNFARNRLYTQPRRSAVRLPKATLAAKAEMGGRKQSAFETAHARRSLKPALIFTRAHELSLRFCGGLLLLCLSPIALLSSL</sequence>
<organism evidence="2 3">
    <name type="scientific">Puccinia coronata f. sp. avenae</name>
    <dbReference type="NCBI Taxonomy" id="200324"/>
    <lineage>
        <taxon>Eukaryota</taxon>
        <taxon>Fungi</taxon>
        <taxon>Dikarya</taxon>
        <taxon>Basidiomycota</taxon>
        <taxon>Pucciniomycotina</taxon>
        <taxon>Pucciniomycetes</taxon>
        <taxon>Pucciniales</taxon>
        <taxon>Pucciniaceae</taxon>
        <taxon>Puccinia</taxon>
    </lineage>
</organism>
<evidence type="ECO:0000313" key="2">
    <source>
        <dbReference type="EMBL" id="PLW10544.1"/>
    </source>
</evidence>
<protein>
    <submittedName>
        <fullName evidence="2">Uncharacterized protein</fullName>
    </submittedName>
</protein>
<evidence type="ECO:0000313" key="3">
    <source>
        <dbReference type="Proteomes" id="UP000235392"/>
    </source>
</evidence>
<feature type="compositionally biased region" description="Polar residues" evidence="1">
    <location>
        <begin position="1"/>
        <end position="10"/>
    </location>
</feature>
<dbReference type="AlphaFoldDB" id="A0A2N5SBG3"/>
<feature type="compositionally biased region" description="Acidic residues" evidence="1">
    <location>
        <begin position="82"/>
        <end position="93"/>
    </location>
</feature>
<reference evidence="2 3" key="1">
    <citation type="submission" date="2017-11" db="EMBL/GenBank/DDBJ databases">
        <title>De novo assembly and phasing of dikaryotic genomes from two isolates of Puccinia coronata f. sp. avenae, the causal agent of oat crown rust.</title>
        <authorList>
            <person name="Miller M.E."/>
            <person name="Zhang Y."/>
            <person name="Omidvar V."/>
            <person name="Sperschneider J."/>
            <person name="Schwessinger B."/>
            <person name="Raley C."/>
            <person name="Palmer J.M."/>
            <person name="Garnica D."/>
            <person name="Upadhyaya N."/>
            <person name="Rathjen J."/>
            <person name="Taylor J.M."/>
            <person name="Park R.F."/>
            <person name="Dodds P.N."/>
            <person name="Hirsch C.D."/>
            <person name="Kianian S.F."/>
            <person name="Figueroa M."/>
        </authorList>
    </citation>
    <scope>NUCLEOTIDE SEQUENCE [LARGE SCALE GENOMIC DNA]</scope>
    <source>
        <strain evidence="2">12SD80</strain>
    </source>
</reference>
<name>A0A2N5SBG3_9BASI</name>
<gene>
    <name evidence="2" type="ORF">PCASD_22428</name>
</gene>
<accession>A0A2N5SBG3</accession>
<proteinExistence type="predicted"/>
<comment type="caution">
    <text evidence="2">The sequence shown here is derived from an EMBL/GenBank/DDBJ whole genome shotgun (WGS) entry which is preliminary data.</text>
</comment>
<evidence type="ECO:0000256" key="1">
    <source>
        <dbReference type="SAM" id="MobiDB-lite"/>
    </source>
</evidence>
<feature type="compositionally biased region" description="Acidic residues" evidence="1">
    <location>
        <begin position="155"/>
        <end position="170"/>
    </location>
</feature>
<feature type="region of interest" description="Disordered" evidence="1">
    <location>
        <begin position="1"/>
        <end position="187"/>
    </location>
</feature>
<dbReference type="EMBL" id="PGCI01000959">
    <property type="protein sequence ID" value="PLW10544.1"/>
    <property type="molecule type" value="Genomic_DNA"/>
</dbReference>